<evidence type="ECO:0000313" key="2">
    <source>
        <dbReference type="EMBL" id="SFL52488.1"/>
    </source>
</evidence>
<name>A0A1I4IDN4_9ACTN</name>
<proteinExistence type="predicted"/>
<accession>A0A1I4IDN4</accession>
<feature type="domain" description="A-factor biosynthesis hotdog" evidence="1">
    <location>
        <begin position="43"/>
        <end position="182"/>
    </location>
</feature>
<dbReference type="OrthoDB" id="7838374at2"/>
<dbReference type="GO" id="GO:0016740">
    <property type="term" value="F:transferase activity"/>
    <property type="evidence" value="ECO:0007669"/>
    <property type="project" value="InterPro"/>
</dbReference>
<dbReference type="Proteomes" id="UP000198928">
    <property type="component" value="Unassembled WGS sequence"/>
</dbReference>
<dbReference type="EMBL" id="FOSG01000020">
    <property type="protein sequence ID" value="SFL52488.1"/>
    <property type="molecule type" value="Genomic_DNA"/>
</dbReference>
<protein>
    <submittedName>
        <fullName evidence="2">A-factor biosynthesis hotdog domain-containing protein</fullName>
    </submittedName>
</protein>
<feature type="domain" description="A-factor biosynthesis hotdog" evidence="1">
    <location>
        <begin position="212"/>
        <end position="329"/>
    </location>
</feature>
<dbReference type="InterPro" id="IPR047757">
    <property type="entry name" value="AfsA-like"/>
</dbReference>
<dbReference type="NCBIfam" id="NF041195">
    <property type="entry name" value="ScbA_BarX_GamBu"/>
    <property type="match status" value="1"/>
</dbReference>
<reference evidence="3" key="1">
    <citation type="submission" date="2016-10" db="EMBL/GenBank/DDBJ databases">
        <authorList>
            <person name="Varghese N."/>
            <person name="Submissions S."/>
        </authorList>
    </citation>
    <scope>NUCLEOTIDE SEQUENCE [LARGE SCALE GENOMIC DNA]</scope>
    <source>
        <strain evidence="3">PL19</strain>
    </source>
</reference>
<evidence type="ECO:0000313" key="3">
    <source>
        <dbReference type="Proteomes" id="UP000198928"/>
    </source>
</evidence>
<dbReference type="AlphaFoldDB" id="A0A1I4IDN4"/>
<gene>
    <name evidence="2" type="ORF">SAMN05192584_120107</name>
</gene>
<dbReference type="InterPro" id="IPR005509">
    <property type="entry name" value="AfsA_hotdog_dom"/>
</dbReference>
<evidence type="ECO:0000259" key="1">
    <source>
        <dbReference type="Pfam" id="PF03756"/>
    </source>
</evidence>
<organism evidence="2 3">
    <name type="scientific">Streptomyces pini</name>
    <dbReference type="NCBI Taxonomy" id="1520580"/>
    <lineage>
        <taxon>Bacteria</taxon>
        <taxon>Bacillati</taxon>
        <taxon>Actinomycetota</taxon>
        <taxon>Actinomycetes</taxon>
        <taxon>Kitasatosporales</taxon>
        <taxon>Streptomycetaceae</taxon>
        <taxon>Streptomyces</taxon>
    </lineage>
</organism>
<dbReference type="Pfam" id="PF03756">
    <property type="entry name" value="AfsA"/>
    <property type="match status" value="2"/>
</dbReference>
<sequence length="339" mass="35976">MIDAFVAGSAGPAGSAGSGAPFVPAVPRPRLPGGLTTTVPREYVHRAALAEVFLTGWSPLDGDRCTVTAQWPRGHSFFAPVPGDRGRHYDSMLMAETIRQAGTLMSHACFGVPLGHPFLMWNLNFSVLPGSLAIGGSPADLRLDITCSDVSHRGNRLAGMRYTATVRVDGEVVATGGARFTCVSPAVYRRLRAGRTQVSRPPAPGLPVTPGLVGRSSPFDVVLSPTGEPGRWSLRNDLSHPVLFDHPVDHVPGMVLLEAARQAVHALDGTGRPLLLTSLDSTFEKYVEFDRPCWIEAEPVPSAPGIPGDTVRVTAHQDGEAVFTTTVTAMSRVPALQPA</sequence>
<keyword evidence="3" id="KW-1185">Reference proteome</keyword>